<organism evidence="2 3">
    <name type="scientific">Legionella antarctica</name>
    <dbReference type="NCBI Taxonomy" id="2708020"/>
    <lineage>
        <taxon>Bacteria</taxon>
        <taxon>Pseudomonadati</taxon>
        <taxon>Pseudomonadota</taxon>
        <taxon>Gammaproteobacteria</taxon>
        <taxon>Legionellales</taxon>
        <taxon>Legionellaceae</taxon>
        <taxon>Legionella</taxon>
    </lineage>
</organism>
<reference evidence="2" key="1">
    <citation type="journal article" date="2020" name="Microbiol. Resour. Announc.">
        <title>Complete Genome Sequence of Novel Psychrotolerant Legionella Strain TUM19329, Isolated from Antarctic Lake Sediment.</title>
        <authorList>
            <person name="Shimada S."/>
            <person name="Nakai R."/>
            <person name="Aoki K."/>
            <person name="Shimoeda N."/>
            <person name="Ohno G."/>
            <person name="Miyazaki Y."/>
            <person name="Kudoh S."/>
            <person name="Imura S."/>
            <person name="Watanabe K."/>
            <person name="Ishii Y."/>
            <person name="Tateda K."/>
        </authorList>
    </citation>
    <scope>NUCLEOTIDE SEQUENCE [LARGE SCALE GENOMIC DNA]</scope>
    <source>
        <strain evidence="2">TUM19329</strain>
    </source>
</reference>
<dbReference type="AlphaFoldDB" id="A0A6F8T6J7"/>
<name>A0A6F8T6J7_9GAMM</name>
<dbReference type="EMBL" id="AP022839">
    <property type="protein sequence ID" value="BCA95833.1"/>
    <property type="molecule type" value="Genomic_DNA"/>
</dbReference>
<evidence type="ECO:0000259" key="1">
    <source>
        <dbReference type="Pfam" id="PF09992"/>
    </source>
</evidence>
<dbReference type="InterPro" id="IPR018711">
    <property type="entry name" value="NAGPA"/>
</dbReference>
<keyword evidence="3" id="KW-1185">Reference proteome</keyword>
<dbReference type="KEGG" id="lant:TUM19329_21940"/>
<feature type="domain" description="Phosphodiester glycosidase" evidence="1">
    <location>
        <begin position="96"/>
        <end position="256"/>
    </location>
</feature>
<gene>
    <name evidence="2" type="ORF">TUM19329_21940</name>
</gene>
<accession>A0A6F8T6J7</accession>
<evidence type="ECO:0000313" key="3">
    <source>
        <dbReference type="Proteomes" id="UP000502894"/>
    </source>
</evidence>
<dbReference type="PANTHER" id="PTHR40446:SF2">
    <property type="entry name" value="N-ACETYLGLUCOSAMINE-1-PHOSPHODIESTER ALPHA-N-ACETYLGLUCOSAMINIDASE"/>
    <property type="match status" value="1"/>
</dbReference>
<dbReference type="PANTHER" id="PTHR40446">
    <property type="entry name" value="N-ACETYLGLUCOSAMINE-1-PHOSPHODIESTER ALPHA-N-ACETYLGLUCOSAMINIDASE"/>
    <property type="match status" value="1"/>
</dbReference>
<protein>
    <recommendedName>
        <fullName evidence="1">Phosphodiester glycosidase domain-containing protein</fullName>
    </recommendedName>
</protein>
<dbReference type="RefSeq" id="WP_173237326.1">
    <property type="nucleotide sequence ID" value="NZ_AP022839.1"/>
</dbReference>
<dbReference type="Pfam" id="PF09992">
    <property type="entry name" value="NAGPA"/>
    <property type="match status" value="1"/>
</dbReference>
<dbReference type="Proteomes" id="UP000502894">
    <property type="component" value="Chromosome"/>
</dbReference>
<evidence type="ECO:0000313" key="2">
    <source>
        <dbReference type="EMBL" id="BCA95833.1"/>
    </source>
</evidence>
<sequence length="259" mass="28723">MSSQTNVYHANKSYLLNLLLCIIGLLLCTNSYPSSDGWQELSSGIEYQDLEGGLLKPWSHIHVFRIDLDKNQLALVTAKNLALKNASADQFAQHSNALLSINGGFFDHEFHPLGLRINNKKLENPLKRISWWGIFYIKNNRPHISNVRHFNHDDEIDFAVQSGPRLLIKGKIPSLKPGVADRSALGITANGQVIILVSTNSAMTTRDLAKMLKGPPLYCTDAINLDGGSSSQLFAHIDSFRLNVHGFSNVSDAIIVKKH</sequence>
<proteinExistence type="predicted"/>